<dbReference type="Gene3D" id="3.40.50.1000">
    <property type="entry name" value="HAD superfamily/HAD-like"/>
    <property type="match status" value="1"/>
</dbReference>
<dbReference type="Gene3D" id="3.40.50.2000">
    <property type="entry name" value="Glycogen Phosphorylase B"/>
    <property type="match status" value="2"/>
</dbReference>
<feature type="domain" description="Glycosyl transferase family 1" evidence="6">
    <location>
        <begin position="257"/>
        <end position="432"/>
    </location>
</feature>
<dbReference type="PANTHER" id="PTHR46039:SF5">
    <property type="entry name" value="SUCROSE-PHOSPHATE SYNTHASE 3-RELATED"/>
    <property type="match status" value="1"/>
</dbReference>
<keyword evidence="10" id="KW-1185">Reference proteome</keyword>
<dbReference type="NCBIfam" id="TIGR02471">
    <property type="entry name" value="sucr_syn_bact_C"/>
    <property type="match status" value="1"/>
</dbReference>
<dbReference type="PANTHER" id="PTHR46039">
    <property type="entry name" value="SUCROSE-PHOSPHATE SYNTHASE 3-RELATED"/>
    <property type="match status" value="1"/>
</dbReference>
<sequence length="729" mass="81847">MQQNQNNGSADGLYIALISIHGLIRGRDLELGRDADTGGQTKYVVDLANALVRQPGVARVDLITRRVIDERLDSSYSEEQEPLEAPGAQIIRIDCGPRQYIAKEKLWEHLDTFSDNLLRFFQQQQRMPDLLHSHYADAGYVATQISHVLGMPLVHTGHSLGRDKRKRLMASGMPSSEVEQKYNMQRRIEAEEQVLANANLVITSTRQEIESQYELYDYYCPESMWVIPPGTDLSQFHPPQLGEAQTQIASAIRRFLDEPDKPMILALSRPDPRKNIATLVRAYGESPELRDMANLVIVAGNRDDIREMNDGAQEVLTELLVLLDYYDLYGKLALPKKHLPSEVPAIYRMAARSCGIFINPALTEPFGLTLLESAATGLPFIATENGGPQDIVENCETGILVDPLSANDLGKAMKTLLLDGELWRKFSANGIKNVALKYSWDAHARSYLKQIKPLVEAHKPQQFSPAILRASRFADRLIVSDLDKTLLSNPTGLREFCQMLRERRKQVAFGIATARRLDSVLKLLKKYRIPKPDILISSLGSQIHYGRELEVSTDWESHVDHDWNPRAIRRILRDVPGLTLQEDSEQSKFKISFHIDPSEQGILTKEKIVSLLRQEEQSVNVFVSAGQNLDITPARVSKGLALRYVAQIWGIPLERVLVAAGAGTDEDMITGNTLSVVVHNRQHETLENQQEGHNVFFATQPNALGILEAIEHYHFFDEIPGVEVASPDA</sequence>
<evidence type="ECO:0000259" key="6">
    <source>
        <dbReference type="Pfam" id="PF00534"/>
    </source>
</evidence>
<dbReference type="NCBIfam" id="TIGR01484">
    <property type="entry name" value="HAD-SF-IIB"/>
    <property type="match status" value="1"/>
</dbReference>
<dbReference type="Pfam" id="PF05116">
    <property type="entry name" value="S6PP"/>
    <property type="match status" value="1"/>
</dbReference>
<dbReference type="InterPro" id="IPR012821">
    <property type="entry name" value="Sucrose_P_synth_Pase-like_dom"/>
</dbReference>
<dbReference type="EC" id="2.4.1.14" evidence="2"/>
<dbReference type="Gene3D" id="3.90.1070.10">
    <property type="match status" value="1"/>
</dbReference>
<feature type="domain" description="Sucrose synthase first GT-B" evidence="7">
    <location>
        <begin position="15"/>
        <end position="219"/>
    </location>
</feature>
<keyword evidence="3" id="KW-0328">Glycosyltransferase</keyword>
<dbReference type="RefSeq" id="WP_133039283.1">
    <property type="nucleotide sequence ID" value="NZ_SLWF01000016.1"/>
</dbReference>
<dbReference type="OrthoDB" id="9795746at2"/>
<feature type="domain" description="Sucrose phosphatase-like" evidence="8">
    <location>
        <begin position="475"/>
        <end position="714"/>
    </location>
</feature>
<comment type="caution">
    <text evidence="9">The sequence shown here is derived from an EMBL/GenBank/DDBJ whole genome shotgun (WGS) entry which is preliminary data.</text>
</comment>
<accession>A0A4R2F8Y8</accession>
<proteinExistence type="inferred from homology"/>
<evidence type="ECO:0000256" key="2">
    <source>
        <dbReference type="ARBA" id="ARBA00012536"/>
    </source>
</evidence>
<dbReference type="SUPFAM" id="SSF56784">
    <property type="entry name" value="HAD-like"/>
    <property type="match status" value="1"/>
</dbReference>
<dbReference type="InterPro" id="IPR000368">
    <property type="entry name" value="Sucrose_synth_GT-B1"/>
</dbReference>
<reference evidence="9 10" key="1">
    <citation type="submission" date="2019-03" db="EMBL/GenBank/DDBJ databases">
        <title>Freshwater and sediment microbial communities from various areas in North America, analyzing microbe dynamics in response to fracking.</title>
        <authorList>
            <person name="Lamendella R."/>
        </authorList>
    </citation>
    <scope>NUCLEOTIDE SEQUENCE [LARGE SCALE GENOMIC DNA]</scope>
    <source>
        <strain evidence="9 10">74A</strain>
    </source>
</reference>
<comment type="catalytic activity">
    <reaction evidence="5">
        <text>beta-D-fructose 6-phosphate + UDP-alpha-D-glucose = sucrose 6(F)-phosphate + UDP + H(+)</text>
        <dbReference type="Rhea" id="RHEA:22172"/>
        <dbReference type="ChEBI" id="CHEBI:15378"/>
        <dbReference type="ChEBI" id="CHEBI:57634"/>
        <dbReference type="ChEBI" id="CHEBI:57723"/>
        <dbReference type="ChEBI" id="CHEBI:58223"/>
        <dbReference type="ChEBI" id="CHEBI:58885"/>
        <dbReference type="EC" id="2.4.1.14"/>
    </reaction>
</comment>
<evidence type="ECO:0000256" key="3">
    <source>
        <dbReference type="ARBA" id="ARBA00022676"/>
    </source>
</evidence>
<dbReference type="GO" id="GO:0016791">
    <property type="term" value="F:phosphatase activity"/>
    <property type="evidence" value="ECO:0007669"/>
    <property type="project" value="UniProtKB-ARBA"/>
</dbReference>
<evidence type="ECO:0000313" key="10">
    <source>
        <dbReference type="Proteomes" id="UP000294832"/>
    </source>
</evidence>
<dbReference type="EMBL" id="SLWF01000016">
    <property type="protein sequence ID" value="TCN83074.1"/>
    <property type="molecule type" value="Genomic_DNA"/>
</dbReference>
<evidence type="ECO:0000313" key="9">
    <source>
        <dbReference type="EMBL" id="TCN83074.1"/>
    </source>
</evidence>
<dbReference type="Pfam" id="PF00862">
    <property type="entry name" value="GT-B_Sucrose_synth"/>
    <property type="match status" value="1"/>
</dbReference>
<dbReference type="InterPro" id="IPR044161">
    <property type="entry name" value="SPS"/>
</dbReference>
<evidence type="ECO:0000259" key="8">
    <source>
        <dbReference type="Pfam" id="PF05116"/>
    </source>
</evidence>
<keyword evidence="4" id="KW-0808">Transferase</keyword>
<dbReference type="GO" id="GO:0046524">
    <property type="term" value="F:sucrose-phosphate synthase activity"/>
    <property type="evidence" value="ECO:0007669"/>
    <property type="project" value="UniProtKB-EC"/>
</dbReference>
<evidence type="ECO:0000256" key="5">
    <source>
        <dbReference type="ARBA" id="ARBA00047471"/>
    </source>
</evidence>
<dbReference type="NCBIfam" id="TIGR02472">
    <property type="entry name" value="sucr_P_syn_N"/>
    <property type="match status" value="1"/>
</dbReference>
<dbReference type="InterPro" id="IPR023214">
    <property type="entry name" value="HAD_sf"/>
</dbReference>
<evidence type="ECO:0000259" key="7">
    <source>
        <dbReference type="Pfam" id="PF00862"/>
    </source>
</evidence>
<protein>
    <recommendedName>
        <fullName evidence="2">sucrose-phosphate synthase</fullName>
        <ecNumber evidence="2">2.4.1.14</ecNumber>
    </recommendedName>
</protein>
<dbReference type="InterPro" id="IPR006379">
    <property type="entry name" value="HAD-SF_hydro_IIB"/>
</dbReference>
<dbReference type="Pfam" id="PF00534">
    <property type="entry name" value="Glycos_transf_1"/>
    <property type="match status" value="1"/>
</dbReference>
<comment type="similarity">
    <text evidence="1">Belongs to the glycosyltransferase 1 family.</text>
</comment>
<organism evidence="9 10">
    <name type="scientific">Shewanella fodinae</name>
    <dbReference type="NCBI Taxonomy" id="552357"/>
    <lineage>
        <taxon>Bacteria</taxon>
        <taxon>Pseudomonadati</taxon>
        <taxon>Pseudomonadota</taxon>
        <taxon>Gammaproteobacteria</taxon>
        <taxon>Alteromonadales</taxon>
        <taxon>Shewanellaceae</taxon>
        <taxon>Shewanella</taxon>
    </lineage>
</organism>
<dbReference type="SUPFAM" id="SSF53756">
    <property type="entry name" value="UDP-Glycosyltransferase/glycogen phosphorylase"/>
    <property type="match status" value="1"/>
</dbReference>
<dbReference type="Proteomes" id="UP000294832">
    <property type="component" value="Unassembled WGS sequence"/>
</dbReference>
<dbReference type="InterPro" id="IPR001296">
    <property type="entry name" value="Glyco_trans_1"/>
</dbReference>
<evidence type="ECO:0000256" key="1">
    <source>
        <dbReference type="ARBA" id="ARBA00006530"/>
    </source>
</evidence>
<name>A0A4R2F8Y8_9GAMM</name>
<gene>
    <name evidence="9" type="ORF">EDC91_11654</name>
</gene>
<dbReference type="InterPro" id="IPR012822">
    <property type="entry name" value="SucroseP_synth_GlycoTrfase_dom"/>
</dbReference>
<dbReference type="InterPro" id="IPR036412">
    <property type="entry name" value="HAD-like_sf"/>
</dbReference>
<dbReference type="GO" id="GO:0000287">
    <property type="term" value="F:magnesium ion binding"/>
    <property type="evidence" value="ECO:0007669"/>
    <property type="project" value="UniProtKB-ARBA"/>
</dbReference>
<evidence type="ECO:0000256" key="4">
    <source>
        <dbReference type="ARBA" id="ARBA00022679"/>
    </source>
</evidence>
<dbReference type="CDD" id="cd03800">
    <property type="entry name" value="GT4_sucrose_synthase"/>
    <property type="match status" value="1"/>
</dbReference>
<dbReference type="InterPro" id="IPR006380">
    <property type="entry name" value="SPP-like_dom"/>
</dbReference>
<dbReference type="AlphaFoldDB" id="A0A4R2F8Y8"/>